<dbReference type="HAMAP" id="MF_01925">
    <property type="entry name" value="P5C_reductase"/>
    <property type="match status" value="1"/>
</dbReference>
<comment type="caution">
    <text evidence="12">The sequence shown here is derived from an EMBL/GenBank/DDBJ whole genome shotgun (WGS) entry which is preliminary data.</text>
</comment>
<reference evidence="12" key="2">
    <citation type="submission" date="2021-04" db="EMBL/GenBank/DDBJ databases">
        <authorList>
            <person name="Gilroy R."/>
        </authorList>
    </citation>
    <scope>NUCLEOTIDE SEQUENCE</scope>
    <source>
        <strain evidence="12">CHK188-4685</strain>
    </source>
</reference>
<comment type="catalytic activity">
    <reaction evidence="6 9">
        <text>L-proline + NADP(+) = (S)-1-pyrroline-5-carboxylate + NADPH + 2 H(+)</text>
        <dbReference type="Rhea" id="RHEA:14109"/>
        <dbReference type="ChEBI" id="CHEBI:15378"/>
        <dbReference type="ChEBI" id="CHEBI:17388"/>
        <dbReference type="ChEBI" id="CHEBI:57783"/>
        <dbReference type="ChEBI" id="CHEBI:58349"/>
        <dbReference type="ChEBI" id="CHEBI:60039"/>
        <dbReference type="EC" id="1.5.1.2"/>
    </reaction>
</comment>
<keyword evidence="2 6" id="KW-0641">Proline biosynthesis</keyword>
<dbReference type="GO" id="GO:0004735">
    <property type="term" value="F:pyrroline-5-carboxylate reductase activity"/>
    <property type="evidence" value="ECO:0007669"/>
    <property type="project" value="UniProtKB-UniRule"/>
</dbReference>
<evidence type="ECO:0000256" key="2">
    <source>
        <dbReference type="ARBA" id="ARBA00022650"/>
    </source>
</evidence>
<dbReference type="Pfam" id="PF03807">
    <property type="entry name" value="F420_oxidored"/>
    <property type="match status" value="1"/>
</dbReference>
<reference evidence="12" key="1">
    <citation type="journal article" date="2021" name="PeerJ">
        <title>Extensive microbial diversity within the chicken gut microbiome revealed by metagenomics and culture.</title>
        <authorList>
            <person name="Gilroy R."/>
            <person name="Ravi A."/>
            <person name="Getino M."/>
            <person name="Pursley I."/>
            <person name="Horton D.L."/>
            <person name="Alikhan N.F."/>
            <person name="Baker D."/>
            <person name="Gharbi K."/>
            <person name="Hall N."/>
            <person name="Watson M."/>
            <person name="Adriaenssens E.M."/>
            <person name="Foster-Nyarko E."/>
            <person name="Jarju S."/>
            <person name="Secka A."/>
            <person name="Antonio M."/>
            <person name="Oren A."/>
            <person name="Chaudhuri R.R."/>
            <person name="La Ragione R."/>
            <person name="Hildebrand F."/>
            <person name="Pallen M.J."/>
        </authorList>
    </citation>
    <scope>NUCLEOTIDE SEQUENCE</scope>
    <source>
        <strain evidence="12">CHK188-4685</strain>
    </source>
</reference>
<evidence type="ECO:0000256" key="5">
    <source>
        <dbReference type="ARBA" id="ARBA00058118"/>
    </source>
</evidence>
<feature type="domain" description="Pyrroline-5-carboxylate reductase catalytic N-terminal" evidence="10">
    <location>
        <begin position="3"/>
        <end position="95"/>
    </location>
</feature>
<accession>A0A9D2L670</accession>
<dbReference type="Proteomes" id="UP000886804">
    <property type="component" value="Unassembled WGS sequence"/>
</dbReference>
<evidence type="ECO:0000256" key="7">
    <source>
        <dbReference type="NCBIfam" id="TIGR00112"/>
    </source>
</evidence>
<dbReference type="InterPro" id="IPR029036">
    <property type="entry name" value="P5CR_dimer"/>
</dbReference>
<evidence type="ECO:0000313" key="12">
    <source>
        <dbReference type="EMBL" id="HJB06704.1"/>
    </source>
</evidence>
<comment type="function">
    <text evidence="5 6">Catalyzes the reduction of 1-pyrroline-5-carboxylate (PCA) to L-proline.</text>
</comment>
<organism evidence="12 13">
    <name type="scientific">Candidatus Enterocloster faecavium</name>
    <dbReference type="NCBI Taxonomy" id="2838560"/>
    <lineage>
        <taxon>Bacteria</taxon>
        <taxon>Bacillati</taxon>
        <taxon>Bacillota</taxon>
        <taxon>Clostridia</taxon>
        <taxon>Lachnospirales</taxon>
        <taxon>Lachnospiraceae</taxon>
        <taxon>Enterocloster</taxon>
    </lineage>
</organism>
<evidence type="ECO:0000256" key="6">
    <source>
        <dbReference type="HAMAP-Rule" id="MF_01925"/>
    </source>
</evidence>
<dbReference type="GO" id="GO:0005737">
    <property type="term" value="C:cytoplasm"/>
    <property type="evidence" value="ECO:0007669"/>
    <property type="project" value="UniProtKB-SubCell"/>
</dbReference>
<evidence type="ECO:0000259" key="10">
    <source>
        <dbReference type="Pfam" id="PF03807"/>
    </source>
</evidence>
<feature type="domain" description="Pyrroline-5-carboxylate reductase dimerisation" evidence="11">
    <location>
        <begin position="160"/>
        <end position="263"/>
    </location>
</feature>
<keyword evidence="4 6" id="KW-0560">Oxidoreductase</keyword>
<dbReference type="Gene3D" id="1.10.3730.10">
    <property type="entry name" value="ProC C-terminal domain-like"/>
    <property type="match status" value="1"/>
</dbReference>
<dbReference type="Gene3D" id="3.40.50.720">
    <property type="entry name" value="NAD(P)-binding Rossmann-like Domain"/>
    <property type="match status" value="1"/>
</dbReference>
<dbReference type="AlphaFoldDB" id="A0A9D2L670"/>
<keyword evidence="3 6" id="KW-0521">NADP</keyword>
<dbReference type="InterPro" id="IPR036291">
    <property type="entry name" value="NAD(P)-bd_dom_sf"/>
</dbReference>
<dbReference type="SUPFAM" id="SSF48179">
    <property type="entry name" value="6-phosphogluconate dehydrogenase C-terminal domain-like"/>
    <property type="match status" value="1"/>
</dbReference>
<dbReference type="FunFam" id="1.10.3730.10:FF:000001">
    <property type="entry name" value="Pyrroline-5-carboxylate reductase"/>
    <property type="match status" value="1"/>
</dbReference>
<dbReference type="GO" id="GO:0055129">
    <property type="term" value="P:L-proline biosynthetic process"/>
    <property type="evidence" value="ECO:0007669"/>
    <property type="project" value="UniProtKB-UniRule"/>
</dbReference>
<protein>
    <recommendedName>
        <fullName evidence="6 7">Pyrroline-5-carboxylate reductase</fullName>
        <shortName evidence="6">P5C reductase</shortName>
        <shortName evidence="6">P5CR</shortName>
        <ecNumber evidence="6 7">1.5.1.2</ecNumber>
    </recommendedName>
    <alternativeName>
        <fullName evidence="6">PCA reductase</fullName>
    </alternativeName>
</protein>
<evidence type="ECO:0000256" key="1">
    <source>
        <dbReference type="ARBA" id="ARBA00005525"/>
    </source>
</evidence>
<comment type="pathway">
    <text evidence="6 9">Amino-acid biosynthesis; L-proline biosynthesis; L-proline from L-glutamate 5-semialdehyde: step 1/1.</text>
</comment>
<name>A0A9D2L670_9FIRM</name>
<evidence type="ECO:0000313" key="13">
    <source>
        <dbReference type="Proteomes" id="UP000886804"/>
    </source>
</evidence>
<keyword evidence="6" id="KW-0963">Cytoplasm</keyword>
<feature type="binding site" evidence="8">
    <location>
        <begin position="67"/>
        <end position="70"/>
    </location>
    <ligand>
        <name>NADP(+)</name>
        <dbReference type="ChEBI" id="CHEBI:58349"/>
    </ligand>
</feature>
<comment type="subcellular location">
    <subcellularLocation>
        <location evidence="6">Cytoplasm</location>
    </subcellularLocation>
</comment>
<dbReference type="InterPro" id="IPR008927">
    <property type="entry name" value="6-PGluconate_DH-like_C_sf"/>
</dbReference>
<comment type="catalytic activity">
    <reaction evidence="6">
        <text>L-proline + NAD(+) = (S)-1-pyrroline-5-carboxylate + NADH + 2 H(+)</text>
        <dbReference type="Rhea" id="RHEA:14105"/>
        <dbReference type="ChEBI" id="CHEBI:15378"/>
        <dbReference type="ChEBI" id="CHEBI:17388"/>
        <dbReference type="ChEBI" id="CHEBI:57540"/>
        <dbReference type="ChEBI" id="CHEBI:57945"/>
        <dbReference type="ChEBI" id="CHEBI:60039"/>
        <dbReference type="EC" id="1.5.1.2"/>
    </reaction>
</comment>
<evidence type="ECO:0000256" key="3">
    <source>
        <dbReference type="ARBA" id="ARBA00022857"/>
    </source>
</evidence>
<dbReference type="Pfam" id="PF14748">
    <property type="entry name" value="P5CR_dimer"/>
    <property type="match status" value="1"/>
</dbReference>
<dbReference type="SUPFAM" id="SSF51735">
    <property type="entry name" value="NAD(P)-binding Rossmann-fold domains"/>
    <property type="match status" value="1"/>
</dbReference>
<dbReference type="NCBIfam" id="TIGR00112">
    <property type="entry name" value="proC"/>
    <property type="match status" value="1"/>
</dbReference>
<comment type="similarity">
    <text evidence="1 6 9">Belongs to the pyrroline-5-carboxylate reductase family.</text>
</comment>
<keyword evidence="6 9" id="KW-0028">Amino-acid biosynthesis</keyword>
<evidence type="ECO:0000256" key="8">
    <source>
        <dbReference type="PIRSR" id="PIRSR000193-1"/>
    </source>
</evidence>
<dbReference type="PANTHER" id="PTHR11645:SF0">
    <property type="entry name" value="PYRROLINE-5-CARBOXYLATE REDUCTASE 3"/>
    <property type="match status" value="1"/>
</dbReference>
<dbReference type="PANTHER" id="PTHR11645">
    <property type="entry name" value="PYRROLINE-5-CARBOXYLATE REDUCTASE"/>
    <property type="match status" value="1"/>
</dbReference>
<dbReference type="InterPro" id="IPR028939">
    <property type="entry name" value="P5C_Rdtase_cat_N"/>
</dbReference>
<feature type="binding site" evidence="8">
    <location>
        <position position="54"/>
    </location>
    <ligand>
        <name>NADPH</name>
        <dbReference type="ChEBI" id="CHEBI:57783"/>
    </ligand>
</feature>
<evidence type="ECO:0000256" key="9">
    <source>
        <dbReference type="RuleBase" id="RU003903"/>
    </source>
</evidence>
<dbReference type="InterPro" id="IPR000304">
    <property type="entry name" value="Pyrroline-COOH_reductase"/>
</dbReference>
<dbReference type="PIRSF" id="PIRSF000193">
    <property type="entry name" value="Pyrrol-5-carb_rd"/>
    <property type="match status" value="1"/>
</dbReference>
<dbReference type="EC" id="1.5.1.2" evidence="6 7"/>
<sequence length="265" mass="28494">MAKVGFIGMGNMGSAILEGLLKIYPKEELVFTAAHREKMEEVSARTGVPHGSSNADCASRCKYLILAVKPQYFETVFQEIEGVLSQEQVIISLAPGITIRSLKDRLGHDKRFARAMPNTPAMLGEGMTGLAYEKGSLTLQEEQELKNIFEACGKVAVVEERLMNAVGCVSGSSPAFIYMMIEALADGGVKYGLPRSTACQMAAQAVLGSAKMVLETGKHPEQLKDEVCSPGGTTIQGVSALEEMGFRSALIKACDACYEKSTQIK</sequence>
<evidence type="ECO:0000259" key="11">
    <source>
        <dbReference type="Pfam" id="PF14748"/>
    </source>
</evidence>
<gene>
    <name evidence="6 12" type="primary">proC</name>
    <name evidence="12" type="ORF">H9716_02430</name>
</gene>
<dbReference type="InterPro" id="IPR053790">
    <property type="entry name" value="P5CR-like_CS"/>
</dbReference>
<dbReference type="EMBL" id="DWYS01000033">
    <property type="protein sequence ID" value="HJB06704.1"/>
    <property type="molecule type" value="Genomic_DNA"/>
</dbReference>
<dbReference type="PROSITE" id="PS00521">
    <property type="entry name" value="P5CR"/>
    <property type="match status" value="1"/>
</dbReference>
<evidence type="ECO:0000256" key="4">
    <source>
        <dbReference type="ARBA" id="ARBA00023002"/>
    </source>
</evidence>
<proteinExistence type="inferred from homology"/>
<feature type="binding site" evidence="8">
    <location>
        <begin position="7"/>
        <end position="12"/>
    </location>
    <ligand>
        <name>NADP(+)</name>
        <dbReference type="ChEBI" id="CHEBI:58349"/>
    </ligand>
</feature>